<accession>A0ABS5PJT4</accession>
<name>A0ABS5PJT4_9FIRM</name>
<sequence>MKANDKFYERIGWLLFLGCSICYMWSSYQNRDVISMIGGILFFAACLLFMMPLMKKED</sequence>
<comment type="caution">
    <text evidence="2">The sequence shown here is derived from an EMBL/GenBank/DDBJ whole genome shotgun (WGS) entry which is preliminary data.</text>
</comment>
<evidence type="ECO:0000313" key="2">
    <source>
        <dbReference type="EMBL" id="MBS7525344.1"/>
    </source>
</evidence>
<feature type="transmembrane region" description="Helical" evidence="1">
    <location>
        <begin position="34"/>
        <end position="54"/>
    </location>
</feature>
<keyword evidence="1" id="KW-0812">Transmembrane</keyword>
<reference evidence="2 3" key="1">
    <citation type="submission" date="2021-05" db="EMBL/GenBank/DDBJ databases">
        <title>Fusibacter ferrireducens sp. nov., an anaerobic, sulfur- and Fe-reducing bacterium isolated from the mangrove sediment.</title>
        <authorList>
            <person name="Qiu D."/>
        </authorList>
    </citation>
    <scope>NUCLEOTIDE SEQUENCE [LARGE SCALE GENOMIC DNA]</scope>
    <source>
        <strain evidence="2 3">DSM 12116</strain>
    </source>
</reference>
<gene>
    <name evidence="2" type="ORF">KHM83_01490</name>
</gene>
<keyword evidence="3" id="KW-1185">Reference proteome</keyword>
<feature type="transmembrane region" description="Helical" evidence="1">
    <location>
        <begin position="12"/>
        <end position="28"/>
    </location>
</feature>
<organism evidence="2 3">
    <name type="scientific">Fusibacter paucivorans</name>
    <dbReference type="NCBI Taxonomy" id="76009"/>
    <lineage>
        <taxon>Bacteria</taxon>
        <taxon>Bacillati</taxon>
        <taxon>Bacillota</taxon>
        <taxon>Clostridia</taxon>
        <taxon>Eubacteriales</taxon>
        <taxon>Eubacteriales Family XII. Incertae Sedis</taxon>
        <taxon>Fusibacter</taxon>
    </lineage>
</organism>
<proteinExistence type="predicted"/>
<evidence type="ECO:0000313" key="3">
    <source>
        <dbReference type="Proteomes" id="UP000746471"/>
    </source>
</evidence>
<evidence type="ECO:0008006" key="4">
    <source>
        <dbReference type="Google" id="ProtNLM"/>
    </source>
</evidence>
<dbReference type="Proteomes" id="UP000746471">
    <property type="component" value="Unassembled WGS sequence"/>
</dbReference>
<protein>
    <recommendedName>
        <fullName evidence="4">Cytochrome oxidase subunit III</fullName>
    </recommendedName>
</protein>
<dbReference type="EMBL" id="JAHBCL010000002">
    <property type="protein sequence ID" value="MBS7525344.1"/>
    <property type="molecule type" value="Genomic_DNA"/>
</dbReference>
<dbReference type="RefSeq" id="WP_213235129.1">
    <property type="nucleotide sequence ID" value="NZ_JAHBCL010000002.1"/>
</dbReference>
<keyword evidence="1" id="KW-0472">Membrane</keyword>
<keyword evidence="1" id="KW-1133">Transmembrane helix</keyword>
<evidence type="ECO:0000256" key="1">
    <source>
        <dbReference type="SAM" id="Phobius"/>
    </source>
</evidence>